<protein>
    <submittedName>
        <fullName evidence="1">Uncharacterized protein</fullName>
    </submittedName>
</protein>
<dbReference type="Gene3D" id="3.40.630.30">
    <property type="match status" value="1"/>
</dbReference>
<dbReference type="Proteomes" id="UP000189513">
    <property type="component" value="Unassembled WGS sequence"/>
</dbReference>
<reference evidence="2" key="1">
    <citation type="journal article" date="2017" name="Genome Announc.">
        <title>Genome sequences of Cyberlindnera fabianii 65, Pichia kudriavzevii 129, and Saccharomyces cerevisiae 131 isolated from fermented masau fruits in Zimbabwe.</title>
        <authorList>
            <person name="van Rijswijck I.M.H."/>
            <person name="Derks M.F.L."/>
            <person name="Abee T."/>
            <person name="de Ridder D."/>
            <person name="Smid E.J."/>
        </authorList>
    </citation>
    <scope>NUCLEOTIDE SEQUENCE [LARGE SCALE GENOMIC DNA]</scope>
    <source>
        <strain evidence="2">65</strain>
    </source>
</reference>
<evidence type="ECO:0000313" key="2">
    <source>
        <dbReference type="Proteomes" id="UP000189513"/>
    </source>
</evidence>
<organism evidence="1 2">
    <name type="scientific">Cyberlindnera fabianii</name>
    <name type="common">Yeast</name>
    <name type="synonym">Hansenula fabianii</name>
    <dbReference type="NCBI Taxonomy" id="36022"/>
    <lineage>
        <taxon>Eukaryota</taxon>
        <taxon>Fungi</taxon>
        <taxon>Dikarya</taxon>
        <taxon>Ascomycota</taxon>
        <taxon>Saccharomycotina</taxon>
        <taxon>Saccharomycetes</taxon>
        <taxon>Phaffomycetales</taxon>
        <taxon>Phaffomycetaceae</taxon>
        <taxon>Cyberlindnera</taxon>
    </lineage>
</organism>
<dbReference type="VEuPathDB" id="FungiDB:BON22_3368"/>
<dbReference type="AlphaFoldDB" id="A0A1V2L4B5"/>
<accession>A0A1V2L4B5</accession>
<dbReference type="STRING" id="36022.A0A1V2L4B5"/>
<keyword evidence="2" id="KW-1185">Reference proteome</keyword>
<evidence type="ECO:0000313" key="1">
    <source>
        <dbReference type="EMBL" id="ONH66713.1"/>
    </source>
</evidence>
<comment type="caution">
    <text evidence="1">The sequence shown here is derived from an EMBL/GenBank/DDBJ whole genome shotgun (WGS) entry which is preliminary data.</text>
</comment>
<proteinExistence type="predicted"/>
<dbReference type="EMBL" id="MPUK01000006">
    <property type="protein sequence ID" value="ONH66713.1"/>
    <property type="molecule type" value="Genomic_DNA"/>
</dbReference>
<sequence length="172" mass="18969">MFSSLKATLLTAADIKQSIVSPASTIYDINKASQTVARAFNDLPVSLYLKTSTHKGLPQHEVEAHFFKTLTKYVSKGGIIIQSHDHAAVALWLPPNFAKAQPSTDQEEGVRGDSTSISRISACVCISFKREWFDERPHWHLQFLAKDPLRSNDLTTKGAISSIVKTNLAKSS</sequence>
<gene>
    <name evidence="1" type="ORF">BON22_3368</name>
</gene>
<name>A0A1V2L4B5_CYBFA</name>